<accession>A0A0C3CRF4</accession>
<dbReference type="Proteomes" id="UP000053424">
    <property type="component" value="Unassembled WGS sequence"/>
</dbReference>
<reference evidence="4" key="2">
    <citation type="submission" date="2015-01" db="EMBL/GenBank/DDBJ databases">
        <title>Evolutionary Origins and Diversification of the Mycorrhizal Mutualists.</title>
        <authorList>
            <consortium name="DOE Joint Genome Institute"/>
            <consortium name="Mycorrhizal Genomics Consortium"/>
            <person name="Kohler A."/>
            <person name="Kuo A."/>
            <person name="Nagy L.G."/>
            <person name="Floudas D."/>
            <person name="Copeland A."/>
            <person name="Barry K.W."/>
            <person name="Cichocki N."/>
            <person name="Veneault-Fourrey C."/>
            <person name="LaButti K."/>
            <person name="Lindquist E.A."/>
            <person name="Lipzen A."/>
            <person name="Lundell T."/>
            <person name="Morin E."/>
            <person name="Murat C."/>
            <person name="Riley R."/>
            <person name="Ohm R."/>
            <person name="Sun H."/>
            <person name="Tunlid A."/>
            <person name="Henrissat B."/>
            <person name="Grigoriev I.V."/>
            <person name="Hibbett D.S."/>
            <person name="Martin F."/>
        </authorList>
    </citation>
    <scope>NUCLEOTIDE SEQUENCE [LARGE SCALE GENOMIC DNA]</scope>
    <source>
        <strain evidence="4">h7</strain>
    </source>
</reference>
<dbReference type="EMBL" id="KN831771">
    <property type="protein sequence ID" value="KIM46496.1"/>
    <property type="molecule type" value="Genomic_DNA"/>
</dbReference>
<feature type="region of interest" description="Disordered" evidence="1">
    <location>
        <begin position="1"/>
        <end position="49"/>
    </location>
</feature>
<reference evidence="3 4" key="1">
    <citation type="submission" date="2014-04" db="EMBL/GenBank/DDBJ databases">
        <authorList>
            <consortium name="DOE Joint Genome Institute"/>
            <person name="Kuo A."/>
            <person name="Gay G."/>
            <person name="Dore J."/>
            <person name="Kohler A."/>
            <person name="Nagy L.G."/>
            <person name="Floudas D."/>
            <person name="Copeland A."/>
            <person name="Barry K.W."/>
            <person name="Cichocki N."/>
            <person name="Veneault-Fourrey C."/>
            <person name="LaButti K."/>
            <person name="Lindquist E.A."/>
            <person name="Lipzen A."/>
            <person name="Lundell T."/>
            <person name="Morin E."/>
            <person name="Murat C."/>
            <person name="Sun H."/>
            <person name="Tunlid A."/>
            <person name="Henrissat B."/>
            <person name="Grigoriev I.V."/>
            <person name="Hibbett D.S."/>
            <person name="Martin F."/>
            <person name="Nordberg H.P."/>
            <person name="Cantor M.N."/>
            <person name="Hua S.X."/>
        </authorList>
    </citation>
    <scope>NUCLEOTIDE SEQUENCE [LARGE SCALE GENOMIC DNA]</scope>
    <source>
        <strain evidence="4">h7</strain>
    </source>
</reference>
<evidence type="ECO:0000256" key="1">
    <source>
        <dbReference type="SAM" id="MobiDB-lite"/>
    </source>
</evidence>
<dbReference type="AlphaFoldDB" id="A0A0C3CRF4"/>
<dbReference type="InterPro" id="IPR001810">
    <property type="entry name" value="F-box_dom"/>
</dbReference>
<dbReference type="HOGENOM" id="CLU_475705_0_0_1"/>
<organism evidence="3 4">
    <name type="scientific">Hebeloma cylindrosporum</name>
    <dbReference type="NCBI Taxonomy" id="76867"/>
    <lineage>
        <taxon>Eukaryota</taxon>
        <taxon>Fungi</taxon>
        <taxon>Dikarya</taxon>
        <taxon>Basidiomycota</taxon>
        <taxon>Agaricomycotina</taxon>
        <taxon>Agaricomycetes</taxon>
        <taxon>Agaricomycetidae</taxon>
        <taxon>Agaricales</taxon>
        <taxon>Agaricineae</taxon>
        <taxon>Hymenogastraceae</taxon>
        <taxon>Hebeloma</taxon>
    </lineage>
</organism>
<dbReference type="CDD" id="cd09917">
    <property type="entry name" value="F-box_SF"/>
    <property type="match status" value="1"/>
</dbReference>
<dbReference type="SUPFAM" id="SSF81383">
    <property type="entry name" value="F-box domain"/>
    <property type="match status" value="1"/>
</dbReference>
<protein>
    <recommendedName>
        <fullName evidence="2">F-box domain-containing protein</fullName>
    </recommendedName>
</protein>
<proteinExistence type="predicted"/>
<evidence type="ECO:0000259" key="2">
    <source>
        <dbReference type="PROSITE" id="PS50181"/>
    </source>
</evidence>
<dbReference type="OrthoDB" id="3128006at2759"/>
<keyword evidence="4" id="KW-1185">Reference proteome</keyword>
<dbReference type="Pfam" id="PF12937">
    <property type="entry name" value="F-box-like"/>
    <property type="match status" value="1"/>
</dbReference>
<evidence type="ECO:0000313" key="4">
    <source>
        <dbReference type="Proteomes" id="UP000053424"/>
    </source>
</evidence>
<dbReference type="InterPro" id="IPR036047">
    <property type="entry name" value="F-box-like_dom_sf"/>
</dbReference>
<dbReference type="PROSITE" id="PS50181">
    <property type="entry name" value="FBOX"/>
    <property type="match status" value="1"/>
</dbReference>
<sequence length="565" mass="64335">MHRLPDAGPYLSTPLPTLNYGEEDPIPDAPRPHRHPRYSDPASPSRQRRRLTLQASKSYTDIPNELWYHIFEFLVPSDITCPTHRTLVQVRGVCRSWREIAERLIWEAVKSLVASPRLFDSPSDDFPRHFPCEIQSWLEESFARLVEGRKRDAHCGSDSGTDLRLVAFHLDKRYHPDQRLAKRFVSALSNCLRANITIDHFPASNTPVDAPGIRSLPAIPLRQFSFSSVDLSIRDMLPPQFDFPWHSLRQELPWSQLTDITLDCVLSYDDALIVLSATENVGRAELGRLSSPYLSQDGSPASINIISTLHTLKINTCIDLRPLFSRLDLPALEDLQLAVHLDSIPNAPKKHILNPSLNVRWAGLKRLSLQSELTCRQCDLDSILRHCRQLKKLEWDGDRSEFNHLPFEVLTQVEEMIFASDPAGHEHFFENLRFLLNVTKLSLSQYHALLAGDNLPNLLHITITGPIALIHLFQILRFRSQRLLSGDFRLSTVTPFCPAPLRCEALRVLKLALPNVSSFPWGKLHAPQLRALEMNLRDGVHSSMRREMEAFRSLHLDAVISISAQ</sequence>
<gene>
    <name evidence="3" type="ORF">M413DRAFT_316371</name>
</gene>
<evidence type="ECO:0000313" key="3">
    <source>
        <dbReference type="EMBL" id="KIM46496.1"/>
    </source>
</evidence>
<name>A0A0C3CRF4_HEBCY</name>
<feature type="domain" description="F-box" evidence="2">
    <location>
        <begin position="56"/>
        <end position="109"/>
    </location>
</feature>
<dbReference type="Gene3D" id="1.20.1280.50">
    <property type="match status" value="1"/>
</dbReference>